<accession>A0A3B0Y8Z4</accession>
<dbReference type="EMBL" id="UOFL01000030">
    <property type="protein sequence ID" value="VAW71802.1"/>
    <property type="molecule type" value="Genomic_DNA"/>
</dbReference>
<evidence type="ECO:0000313" key="1">
    <source>
        <dbReference type="EMBL" id="VAW71802.1"/>
    </source>
</evidence>
<organism evidence="1">
    <name type="scientific">hydrothermal vent metagenome</name>
    <dbReference type="NCBI Taxonomy" id="652676"/>
    <lineage>
        <taxon>unclassified sequences</taxon>
        <taxon>metagenomes</taxon>
        <taxon>ecological metagenomes</taxon>
    </lineage>
</organism>
<proteinExistence type="predicted"/>
<dbReference type="AlphaFoldDB" id="A0A3B0Y8Z4"/>
<protein>
    <submittedName>
        <fullName evidence="1">Uncharacterized protein</fullName>
    </submittedName>
</protein>
<name>A0A3B0Y8Z4_9ZZZZ</name>
<gene>
    <name evidence="1" type="ORF">MNBD_GAMMA12-2130</name>
</gene>
<sequence>MAALLFSTISYGQTPEPQEWAMSLISGSFKIGDAKARRHIATSFEKYINSLNSNIPSLTESEIKEITQIKSNLRSKDKIKIKALIQSLVKMPAYHQKLLKEKLSSIEKALKCAGSLKSNEIQEMYCWALANYYLTENQSINSSLNQLHKLKGFSFSKKTQIKHMIKLGKENTWWFYHHLGRAIQEKIILRYLSSKKYNKAVKKDK</sequence>
<reference evidence="1" key="1">
    <citation type="submission" date="2018-06" db="EMBL/GenBank/DDBJ databases">
        <authorList>
            <person name="Zhirakovskaya E."/>
        </authorList>
    </citation>
    <scope>NUCLEOTIDE SEQUENCE</scope>
</reference>